<sequence>MPTRLPERPWQNLGADLFTLKDKNYLLVVDYFSRYVKIAQLSPTRSANVIVHLKSIFARHGIPEVLLTDNGPQFACQEMRDFAKDYCFEHVTSSPRYPQSNGEAERGVQTVKNLLKKASDPYKALLAYRTTALANGYSPAQLLMGRRLRTTLPMLPETLQSCLPDFQQVSCSEREKRLRQTESFNKRHRTRELDKLVPGQPVWITDARAQGTVTAVHPTPRSYVISGPQGTIRRNRSHLVLIPQTEAQTEATQIQATPTEKVSEPSAPHTPGVVRTRSGREVIKPKRLDL</sequence>
<dbReference type="Proteomes" id="UP000265160">
    <property type="component" value="LG1"/>
</dbReference>
<dbReference type="InterPro" id="IPR050951">
    <property type="entry name" value="Retrovirus_Pol_polyprotein"/>
</dbReference>
<dbReference type="InterPro" id="IPR001584">
    <property type="entry name" value="Integrase_cat-core"/>
</dbReference>
<accession>A0A3P9CC52</accession>
<keyword evidence="4" id="KW-1185">Reference proteome</keyword>
<organism evidence="3 4">
    <name type="scientific">Maylandia zebra</name>
    <name type="common">zebra mbuna</name>
    <dbReference type="NCBI Taxonomy" id="106582"/>
    <lineage>
        <taxon>Eukaryota</taxon>
        <taxon>Metazoa</taxon>
        <taxon>Chordata</taxon>
        <taxon>Craniata</taxon>
        <taxon>Vertebrata</taxon>
        <taxon>Euteleostomi</taxon>
        <taxon>Actinopterygii</taxon>
        <taxon>Neopterygii</taxon>
        <taxon>Teleostei</taxon>
        <taxon>Neoteleostei</taxon>
        <taxon>Acanthomorphata</taxon>
        <taxon>Ovalentaria</taxon>
        <taxon>Cichlomorphae</taxon>
        <taxon>Cichliformes</taxon>
        <taxon>Cichlidae</taxon>
        <taxon>African cichlids</taxon>
        <taxon>Pseudocrenilabrinae</taxon>
        <taxon>Haplochromini</taxon>
        <taxon>Maylandia</taxon>
        <taxon>Maylandia zebra complex</taxon>
    </lineage>
</organism>
<dbReference type="Ensembl" id="ENSMZET00005020333.1">
    <property type="protein sequence ID" value="ENSMZEP00005019702.1"/>
    <property type="gene ID" value="ENSMZEG00005014786.1"/>
</dbReference>
<dbReference type="Gene3D" id="3.30.420.10">
    <property type="entry name" value="Ribonuclease H-like superfamily/Ribonuclease H"/>
    <property type="match status" value="1"/>
</dbReference>
<dbReference type="GeneTree" id="ENSGT00490000044642"/>
<dbReference type="InterPro" id="IPR036397">
    <property type="entry name" value="RNaseH_sf"/>
</dbReference>
<feature type="compositionally biased region" description="Low complexity" evidence="1">
    <location>
        <begin position="248"/>
        <end position="260"/>
    </location>
</feature>
<reference evidence="3" key="3">
    <citation type="submission" date="2025-09" db="UniProtKB">
        <authorList>
            <consortium name="Ensembl"/>
        </authorList>
    </citation>
    <scope>IDENTIFICATION</scope>
</reference>
<evidence type="ECO:0000259" key="2">
    <source>
        <dbReference type="PROSITE" id="PS50994"/>
    </source>
</evidence>
<dbReference type="GO" id="GO:0003676">
    <property type="term" value="F:nucleic acid binding"/>
    <property type="evidence" value="ECO:0007669"/>
    <property type="project" value="InterPro"/>
</dbReference>
<dbReference type="STRING" id="106582.ENSMZEP00005019702"/>
<reference evidence="3" key="2">
    <citation type="submission" date="2025-08" db="UniProtKB">
        <authorList>
            <consortium name="Ensembl"/>
        </authorList>
    </citation>
    <scope>IDENTIFICATION</scope>
</reference>
<dbReference type="PROSITE" id="PS50994">
    <property type="entry name" value="INTEGRASE"/>
    <property type="match status" value="1"/>
</dbReference>
<name>A0A3P9CC52_9CICH</name>
<dbReference type="AlphaFoldDB" id="A0A3P9CC52"/>
<dbReference type="GO" id="GO:0015074">
    <property type="term" value="P:DNA integration"/>
    <property type="evidence" value="ECO:0007669"/>
    <property type="project" value="InterPro"/>
</dbReference>
<evidence type="ECO:0000256" key="1">
    <source>
        <dbReference type="SAM" id="MobiDB-lite"/>
    </source>
</evidence>
<feature type="domain" description="Integrase catalytic" evidence="2">
    <location>
        <begin position="5"/>
        <end position="164"/>
    </location>
</feature>
<dbReference type="FunFam" id="3.30.420.10:FF:000063">
    <property type="entry name" value="Retrovirus-related Pol polyprotein from transposon 297-like Protein"/>
    <property type="match status" value="1"/>
</dbReference>
<dbReference type="InterPro" id="IPR012337">
    <property type="entry name" value="RNaseH-like_sf"/>
</dbReference>
<protein>
    <recommendedName>
        <fullName evidence="2">Integrase catalytic domain-containing protein</fullName>
    </recommendedName>
</protein>
<dbReference type="SUPFAM" id="SSF53098">
    <property type="entry name" value="Ribonuclease H-like"/>
    <property type="match status" value="1"/>
</dbReference>
<dbReference type="PANTHER" id="PTHR37984">
    <property type="entry name" value="PROTEIN CBG26694"/>
    <property type="match status" value="1"/>
</dbReference>
<reference evidence="3 4" key="1">
    <citation type="journal article" date="2014" name="Nature">
        <title>The genomic substrate for adaptive radiation in African cichlid fish.</title>
        <authorList>
            <person name="Brawand D."/>
            <person name="Wagner C.E."/>
            <person name="Li Y.I."/>
            <person name="Malinsky M."/>
            <person name="Keller I."/>
            <person name="Fan S."/>
            <person name="Simakov O."/>
            <person name="Ng A.Y."/>
            <person name="Lim Z.W."/>
            <person name="Bezault E."/>
            <person name="Turner-Maier J."/>
            <person name="Johnson J."/>
            <person name="Alcazar R."/>
            <person name="Noh H.J."/>
            <person name="Russell P."/>
            <person name="Aken B."/>
            <person name="Alfoldi J."/>
            <person name="Amemiya C."/>
            <person name="Azzouzi N."/>
            <person name="Baroiller J.F."/>
            <person name="Barloy-Hubler F."/>
            <person name="Berlin A."/>
            <person name="Bloomquist R."/>
            <person name="Carleton K.L."/>
            <person name="Conte M.A."/>
            <person name="D'Cotta H."/>
            <person name="Eshel O."/>
            <person name="Gaffney L."/>
            <person name="Galibert F."/>
            <person name="Gante H.F."/>
            <person name="Gnerre S."/>
            <person name="Greuter L."/>
            <person name="Guyon R."/>
            <person name="Haddad N.S."/>
            <person name="Haerty W."/>
            <person name="Harris R.M."/>
            <person name="Hofmann H.A."/>
            <person name="Hourlier T."/>
            <person name="Hulata G."/>
            <person name="Jaffe D.B."/>
            <person name="Lara M."/>
            <person name="Lee A.P."/>
            <person name="MacCallum I."/>
            <person name="Mwaiko S."/>
            <person name="Nikaido M."/>
            <person name="Nishihara H."/>
            <person name="Ozouf-Costaz C."/>
            <person name="Penman D.J."/>
            <person name="Przybylski D."/>
            <person name="Rakotomanga M."/>
            <person name="Renn S.C.P."/>
            <person name="Ribeiro F.J."/>
            <person name="Ron M."/>
            <person name="Salzburger W."/>
            <person name="Sanchez-Pulido L."/>
            <person name="Santos M.E."/>
            <person name="Searle S."/>
            <person name="Sharpe T."/>
            <person name="Swofford R."/>
            <person name="Tan F.J."/>
            <person name="Williams L."/>
            <person name="Young S."/>
            <person name="Yin S."/>
            <person name="Okada N."/>
            <person name="Kocher T.D."/>
            <person name="Miska E.A."/>
            <person name="Lander E.S."/>
            <person name="Venkatesh B."/>
            <person name="Fernald R.D."/>
            <person name="Meyer A."/>
            <person name="Ponting C.P."/>
            <person name="Streelman J.T."/>
            <person name="Lindblad-Toh K."/>
            <person name="Seehausen O."/>
            <person name="Di Palma F."/>
        </authorList>
    </citation>
    <scope>NUCLEOTIDE SEQUENCE</scope>
</reference>
<dbReference type="PANTHER" id="PTHR37984:SF9">
    <property type="entry name" value="INTEGRASE CATALYTIC DOMAIN-CONTAINING PROTEIN"/>
    <property type="match status" value="1"/>
</dbReference>
<feature type="compositionally biased region" description="Basic and acidic residues" evidence="1">
    <location>
        <begin position="278"/>
        <end position="290"/>
    </location>
</feature>
<proteinExistence type="predicted"/>
<evidence type="ECO:0000313" key="3">
    <source>
        <dbReference type="Ensembl" id="ENSMZEP00005019702.1"/>
    </source>
</evidence>
<feature type="region of interest" description="Disordered" evidence="1">
    <location>
        <begin position="248"/>
        <end position="290"/>
    </location>
</feature>
<dbReference type="Pfam" id="PF00665">
    <property type="entry name" value="rve"/>
    <property type="match status" value="1"/>
</dbReference>
<evidence type="ECO:0000313" key="4">
    <source>
        <dbReference type="Proteomes" id="UP000265160"/>
    </source>
</evidence>